<evidence type="ECO:0000313" key="3">
    <source>
        <dbReference type="Proteomes" id="UP000265520"/>
    </source>
</evidence>
<dbReference type="InterPro" id="IPR043502">
    <property type="entry name" value="DNA/RNA_pol_sf"/>
</dbReference>
<evidence type="ECO:0000259" key="1">
    <source>
        <dbReference type="Pfam" id="PF00078"/>
    </source>
</evidence>
<name>A0A392NE83_9FABA</name>
<protein>
    <submittedName>
        <fullName evidence="2">CNGC5-like protein</fullName>
    </submittedName>
</protein>
<sequence>MHWLKEGDLNTKFFHMSASARARKKKIEKLVNEADVEVRTQPEICEVALNYFDHLFKANTTSHDPILSLVAPKVSLEENEKLVAPITKEEVKIALFQMHPDKAPGPDGFNPAFYQHFWNLCGNDIFEAVKEWLERGYFPSSLNETNICLIPKCENPISMKDMRPISLCNVLYKMVSKLLANRLKDCLGKCVSEEQSAFVEGRSILDNALIAIEIIHALKRKTRGVAGEIVLKIDISKAYDKVDWGFLRGMLERLGEGVETRRPSFSLSLHPSDRGLINSYQEISCTRRFTWSKDLQGGTSGVPPTFC</sequence>
<proteinExistence type="predicted"/>
<keyword evidence="3" id="KW-1185">Reference proteome</keyword>
<dbReference type="EMBL" id="LXQA010035018">
    <property type="protein sequence ID" value="MCH97455.1"/>
    <property type="molecule type" value="Genomic_DNA"/>
</dbReference>
<evidence type="ECO:0000313" key="2">
    <source>
        <dbReference type="EMBL" id="MCH97455.1"/>
    </source>
</evidence>
<dbReference type="PANTHER" id="PTHR46890:SF48">
    <property type="entry name" value="RNA-DIRECTED DNA POLYMERASE"/>
    <property type="match status" value="1"/>
</dbReference>
<accession>A0A392NE83</accession>
<organism evidence="2 3">
    <name type="scientific">Trifolium medium</name>
    <dbReference type="NCBI Taxonomy" id="97028"/>
    <lineage>
        <taxon>Eukaryota</taxon>
        <taxon>Viridiplantae</taxon>
        <taxon>Streptophyta</taxon>
        <taxon>Embryophyta</taxon>
        <taxon>Tracheophyta</taxon>
        <taxon>Spermatophyta</taxon>
        <taxon>Magnoliopsida</taxon>
        <taxon>eudicotyledons</taxon>
        <taxon>Gunneridae</taxon>
        <taxon>Pentapetalae</taxon>
        <taxon>rosids</taxon>
        <taxon>fabids</taxon>
        <taxon>Fabales</taxon>
        <taxon>Fabaceae</taxon>
        <taxon>Papilionoideae</taxon>
        <taxon>50 kb inversion clade</taxon>
        <taxon>NPAAA clade</taxon>
        <taxon>Hologalegina</taxon>
        <taxon>IRL clade</taxon>
        <taxon>Trifolieae</taxon>
        <taxon>Trifolium</taxon>
    </lineage>
</organism>
<dbReference type="Proteomes" id="UP000265520">
    <property type="component" value="Unassembled WGS sequence"/>
</dbReference>
<dbReference type="SUPFAM" id="SSF56672">
    <property type="entry name" value="DNA/RNA polymerases"/>
    <property type="match status" value="1"/>
</dbReference>
<gene>
    <name evidence="2" type="ORF">A2U01_0018450</name>
</gene>
<reference evidence="2 3" key="1">
    <citation type="journal article" date="2018" name="Front. Plant Sci.">
        <title>Red Clover (Trifolium pratense) and Zigzag Clover (T. medium) - A Picture of Genomic Similarities and Differences.</title>
        <authorList>
            <person name="Dluhosova J."/>
            <person name="Istvanek J."/>
            <person name="Nedelnik J."/>
            <person name="Repkova J."/>
        </authorList>
    </citation>
    <scope>NUCLEOTIDE SEQUENCE [LARGE SCALE GENOMIC DNA]</scope>
    <source>
        <strain evidence="3">cv. 10/8</strain>
        <tissue evidence="2">Leaf</tissue>
    </source>
</reference>
<dbReference type="PANTHER" id="PTHR46890">
    <property type="entry name" value="NON-LTR RETROLELEMENT REVERSE TRANSCRIPTASE-LIKE PROTEIN-RELATED"/>
    <property type="match status" value="1"/>
</dbReference>
<dbReference type="InterPro" id="IPR000477">
    <property type="entry name" value="RT_dom"/>
</dbReference>
<dbReference type="AlphaFoldDB" id="A0A392NE83"/>
<feature type="domain" description="Reverse transcriptase" evidence="1">
    <location>
        <begin position="151"/>
        <end position="247"/>
    </location>
</feature>
<dbReference type="InterPro" id="IPR052343">
    <property type="entry name" value="Retrotransposon-Effector_Assoc"/>
</dbReference>
<dbReference type="Pfam" id="PF00078">
    <property type="entry name" value="RVT_1"/>
    <property type="match status" value="1"/>
</dbReference>
<comment type="caution">
    <text evidence="2">The sequence shown here is derived from an EMBL/GenBank/DDBJ whole genome shotgun (WGS) entry which is preliminary data.</text>
</comment>
<dbReference type="CDD" id="cd01650">
    <property type="entry name" value="RT_nLTR_like"/>
    <property type="match status" value="1"/>
</dbReference>